<dbReference type="Proteomes" id="UP000735302">
    <property type="component" value="Unassembled WGS sequence"/>
</dbReference>
<evidence type="ECO:0000313" key="3">
    <source>
        <dbReference type="Proteomes" id="UP000735302"/>
    </source>
</evidence>
<dbReference type="AlphaFoldDB" id="A0AAV3YI64"/>
<evidence type="ECO:0000313" key="2">
    <source>
        <dbReference type="EMBL" id="GFN82693.1"/>
    </source>
</evidence>
<evidence type="ECO:0000256" key="1">
    <source>
        <dbReference type="SAM" id="MobiDB-lite"/>
    </source>
</evidence>
<accession>A0AAV3YI64</accession>
<comment type="caution">
    <text evidence="2">The sequence shown here is derived from an EMBL/GenBank/DDBJ whole genome shotgun (WGS) entry which is preliminary data.</text>
</comment>
<gene>
    <name evidence="2" type="ORF">PoB_000919900</name>
</gene>
<feature type="region of interest" description="Disordered" evidence="1">
    <location>
        <begin position="155"/>
        <end position="179"/>
    </location>
</feature>
<reference evidence="2 3" key="1">
    <citation type="journal article" date="2021" name="Elife">
        <title>Chloroplast acquisition without the gene transfer in kleptoplastic sea slugs, Plakobranchus ocellatus.</title>
        <authorList>
            <person name="Maeda T."/>
            <person name="Takahashi S."/>
            <person name="Yoshida T."/>
            <person name="Shimamura S."/>
            <person name="Takaki Y."/>
            <person name="Nagai Y."/>
            <person name="Toyoda A."/>
            <person name="Suzuki Y."/>
            <person name="Arimoto A."/>
            <person name="Ishii H."/>
            <person name="Satoh N."/>
            <person name="Nishiyama T."/>
            <person name="Hasebe M."/>
            <person name="Maruyama T."/>
            <person name="Minagawa J."/>
            <person name="Obokata J."/>
            <person name="Shigenobu S."/>
        </authorList>
    </citation>
    <scope>NUCLEOTIDE SEQUENCE [LARGE SCALE GENOMIC DNA]</scope>
</reference>
<feature type="compositionally biased region" description="Polar residues" evidence="1">
    <location>
        <begin position="156"/>
        <end position="179"/>
    </location>
</feature>
<proteinExistence type="predicted"/>
<protein>
    <submittedName>
        <fullName evidence="2">Uncharacterized protein</fullName>
    </submittedName>
</protein>
<organism evidence="2 3">
    <name type="scientific">Plakobranchus ocellatus</name>
    <dbReference type="NCBI Taxonomy" id="259542"/>
    <lineage>
        <taxon>Eukaryota</taxon>
        <taxon>Metazoa</taxon>
        <taxon>Spiralia</taxon>
        <taxon>Lophotrochozoa</taxon>
        <taxon>Mollusca</taxon>
        <taxon>Gastropoda</taxon>
        <taxon>Heterobranchia</taxon>
        <taxon>Euthyneura</taxon>
        <taxon>Panpulmonata</taxon>
        <taxon>Sacoglossa</taxon>
        <taxon>Placobranchoidea</taxon>
        <taxon>Plakobranchidae</taxon>
        <taxon>Plakobranchus</taxon>
    </lineage>
</organism>
<dbReference type="EMBL" id="BLXT01001025">
    <property type="protein sequence ID" value="GFN82693.1"/>
    <property type="molecule type" value="Genomic_DNA"/>
</dbReference>
<name>A0AAV3YI64_9GAST</name>
<keyword evidence="3" id="KW-1185">Reference proteome</keyword>
<sequence>MSQLDKIKFAGLSEVVARRFAHKKIRISSVKKTRCLPKKPTSKDNWLHGLLGGLAWLVRGQSLTLPPNSDYRPKGPALPTPCCAPEVVPATLDIRPYIGWLKAFALEKNIDARQKLCHLLDRSVKKMRSGRKCRLSVLSPGVDVYALEEEEEAQTKSKGSYQRNVHNAAQSTKLSIPSL</sequence>